<keyword evidence="2 8" id="KW-1277">Toxin-antitoxin system</keyword>
<dbReference type="EMBL" id="JAROCY010000017">
    <property type="protein sequence ID" value="MDF8334835.1"/>
    <property type="molecule type" value="Genomic_DNA"/>
</dbReference>
<dbReference type="Gene3D" id="3.40.50.1010">
    <property type="entry name" value="5'-nuclease"/>
    <property type="match status" value="1"/>
</dbReference>
<evidence type="ECO:0000256" key="6">
    <source>
        <dbReference type="ARBA" id="ARBA00022842"/>
    </source>
</evidence>
<protein>
    <recommendedName>
        <fullName evidence="8">Ribonuclease VapC</fullName>
        <shortName evidence="8">RNase VapC</shortName>
        <ecNumber evidence="8">3.1.-.-</ecNumber>
    </recommendedName>
    <alternativeName>
        <fullName evidence="8">Toxin VapC</fullName>
    </alternativeName>
</protein>
<evidence type="ECO:0000256" key="8">
    <source>
        <dbReference type="HAMAP-Rule" id="MF_00265"/>
    </source>
</evidence>
<evidence type="ECO:0000313" key="11">
    <source>
        <dbReference type="Proteomes" id="UP001222770"/>
    </source>
</evidence>
<dbReference type="Pfam" id="PF01850">
    <property type="entry name" value="PIN"/>
    <property type="match status" value="1"/>
</dbReference>
<reference evidence="10 11" key="1">
    <citation type="submission" date="2023-03" db="EMBL/GenBank/DDBJ databases">
        <title>Novosphingobium cyanobacteriorum sp. nov., isolated from a eutrophic reservoir during the Microcystis bloom period.</title>
        <authorList>
            <person name="Kang M."/>
            <person name="Le V."/>
            <person name="Ko S.-R."/>
            <person name="Lee S.-A."/>
            <person name="Ahn C.-Y."/>
        </authorList>
    </citation>
    <scope>NUCLEOTIDE SEQUENCE [LARGE SCALE GENOMIC DNA]</scope>
    <source>
        <strain evidence="10 11">HBC54</strain>
    </source>
</reference>
<keyword evidence="6 8" id="KW-0460">Magnesium</keyword>
<keyword evidence="8" id="KW-0800">Toxin</keyword>
<name>A0ABT6CLP0_9SPHN</name>
<accession>A0ABT6CLP0</accession>
<dbReference type="InterPro" id="IPR022907">
    <property type="entry name" value="VapC_family"/>
</dbReference>
<evidence type="ECO:0000256" key="2">
    <source>
        <dbReference type="ARBA" id="ARBA00022649"/>
    </source>
</evidence>
<keyword evidence="3 8" id="KW-0540">Nuclease</keyword>
<sequence>MAREAWLARANRRWRFRLKYMLDTNAVIVAIEGDDPAFRARMAEADEGDMVISSIVLGEVALGTEQGKPPPARILEIFLEEVPLLPFDENAARAYAKIPFRRASYDRLIAAHAISLGLTLVTANAKDFADVPGLVVENWTV</sequence>
<feature type="binding site" evidence="8">
    <location>
        <position position="106"/>
    </location>
    <ligand>
        <name>Mg(2+)</name>
        <dbReference type="ChEBI" id="CHEBI:18420"/>
    </ligand>
</feature>
<dbReference type="InterPro" id="IPR050556">
    <property type="entry name" value="Type_II_TA_system_RNase"/>
</dbReference>
<keyword evidence="5 8" id="KW-0378">Hydrolase</keyword>
<evidence type="ECO:0000256" key="7">
    <source>
        <dbReference type="ARBA" id="ARBA00038093"/>
    </source>
</evidence>
<dbReference type="PANTHER" id="PTHR33653:SF1">
    <property type="entry name" value="RIBONUCLEASE VAPC2"/>
    <property type="match status" value="1"/>
</dbReference>
<evidence type="ECO:0000256" key="4">
    <source>
        <dbReference type="ARBA" id="ARBA00022723"/>
    </source>
</evidence>
<evidence type="ECO:0000256" key="5">
    <source>
        <dbReference type="ARBA" id="ARBA00022801"/>
    </source>
</evidence>
<gene>
    <name evidence="8" type="primary">vapC</name>
    <name evidence="10" type="ORF">POM99_16625</name>
</gene>
<evidence type="ECO:0000313" key="10">
    <source>
        <dbReference type="EMBL" id="MDF8334835.1"/>
    </source>
</evidence>
<dbReference type="SUPFAM" id="SSF88723">
    <property type="entry name" value="PIN domain-like"/>
    <property type="match status" value="1"/>
</dbReference>
<proteinExistence type="inferred from homology"/>
<evidence type="ECO:0000259" key="9">
    <source>
        <dbReference type="Pfam" id="PF01850"/>
    </source>
</evidence>
<comment type="cofactor">
    <cofactor evidence="1 8">
        <name>Mg(2+)</name>
        <dbReference type="ChEBI" id="CHEBI:18420"/>
    </cofactor>
</comment>
<feature type="binding site" evidence="8">
    <location>
        <position position="23"/>
    </location>
    <ligand>
        <name>Mg(2+)</name>
        <dbReference type="ChEBI" id="CHEBI:18420"/>
    </ligand>
</feature>
<keyword evidence="11" id="KW-1185">Reference proteome</keyword>
<dbReference type="CDD" id="cd18736">
    <property type="entry name" value="PIN_CcVapC1-like"/>
    <property type="match status" value="1"/>
</dbReference>
<dbReference type="InterPro" id="IPR002716">
    <property type="entry name" value="PIN_dom"/>
</dbReference>
<comment type="function">
    <text evidence="8">Toxic component of a toxin-antitoxin (TA) system. An RNase.</text>
</comment>
<comment type="similarity">
    <text evidence="7 8">Belongs to the PINc/VapC protein family.</text>
</comment>
<organism evidence="10 11">
    <name type="scientific">Novosphingobium cyanobacteriorum</name>
    <dbReference type="NCBI Taxonomy" id="3024215"/>
    <lineage>
        <taxon>Bacteria</taxon>
        <taxon>Pseudomonadati</taxon>
        <taxon>Pseudomonadota</taxon>
        <taxon>Alphaproteobacteria</taxon>
        <taxon>Sphingomonadales</taxon>
        <taxon>Sphingomonadaceae</taxon>
        <taxon>Novosphingobium</taxon>
    </lineage>
</organism>
<dbReference type="HAMAP" id="MF_00265">
    <property type="entry name" value="VapC_Nob1"/>
    <property type="match status" value="1"/>
</dbReference>
<evidence type="ECO:0000256" key="1">
    <source>
        <dbReference type="ARBA" id="ARBA00001946"/>
    </source>
</evidence>
<dbReference type="EC" id="3.1.-.-" evidence="8"/>
<dbReference type="PANTHER" id="PTHR33653">
    <property type="entry name" value="RIBONUCLEASE VAPC2"/>
    <property type="match status" value="1"/>
</dbReference>
<dbReference type="Proteomes" id="UP001222770">
    <property type="component" value="Unassembled WGS sequence"/>
</dbReference>
<dbReference type="InterPro" id="IPR029060">
    <property type="entry name" value="PIN-like_dom_sf"/>
</dbReference>
<feature type="domain" description="PIN" evidence="9">
    <location>
        <begin position="20"/>
        <end position="133"/>
    </location>
</feature>
<keyword evidence="4 8" id="KW-0479">Metal-binding</keyword>
<comment type="caution">
    <text evidence="10">The sequence shown here is derived from an EMBL/GenBank/DDBJ whole genome shotgun (WGS) entry which is preliminary data.</text>
</comment>
<dbReference type="RefSeq" id="WP_277279607.1">
    <property type="nucleotide sequence ID" value="NZ_JAROCY010000017.1"/>
</dbReference>
<evidence type="ECO:0000256" key="3">
    <source>
        <dbReference type="ARBA" id="ARBA00022722"/>
    </source>
</evidence>